<dbReference type="InterPro" id="IPR000014">
    <property type="entry name" value="PAS"/>
</dbReference>
<dbReference type="Pfam" id="PF00072">
    <property type="entry name" value="Response_reg"/>
    <property type="match status" value="1"/>
</dbReference>
<dbReference type="RefSeq" id="WP_054552994.1">
    <property type="nucleotide sequence ID" value="NZ_LJTC01000006.1"/>
</dbReference>
<evidence type="ECO:0000259" key="20">
    <source>
        <dbReference type="PROSITE" id="PS50894"/>
    </source>
</evidence>
<name>A0A0P7DR75_9GAMM</name>
<keyword evidence="5 14" id="KW-0597">Phosphoprotein</keyword>
<dbReference type="InterPro" id="IPR004358">
    <property type="entry name" value="Sig_transdc_His_kin-like_C"/>
</dbReference>
<keyword evidence="6" id="KW-0808">Transferase</keyword>
<keyword evidence="7 16" id="KW-0812">Transmembrane</keyword>
<dbReference type="Gene3D" id="3.40.50.2300">
    <property type="match status" value="1"/>
</dbReference>
<evidence type="ECO:0000256" key="2">
    <source>
        <dbReference type="ARBA" id="ARBA00004651"/>
    </source>
</evidence>
<reference evidence="21 22" key="1">
    <citation type="submission" date="2015-09" db="EMBL/GenBank/DDBJ databases">
        <title>Draft Genome Sequence of Pseudoalteromonas lipolytica UCD-48B.</title>
        <authorList>
            <person name="Krusor M."/>
            <person name="Coil D.A."/>
            <person name="Lang J.M."/>
            <person name="Eisen J.A."/>
            <person name="Alexiev A."/>
        </authorList>
    </citation>
    <scope>NUCLEOTIDE SEQUENCE [LARGE SCALE GENOMIC DNA]</scope>
    <source>
        <strain evidence="21 22">UCD-48B</strain>
    </source>
</reference>
<evidence type="ECO:0000256" key="11">
    <source>
        <dbReference type="ARBA" id="ARBA00022989"/>
    </source>
</evidence>
<keyword evidence="12" id="KW-0902">Two-component regulatory system</keyword>
<dbReference type="PRINTS" id="PR00344">
    <property type="entry name" value="BCTRLSENSOR"/>
</dbReference>
<evidence type="ECO:0000256" key="16">
    <source>
        <dbReference type="SAM" id="Phobius"/>
    </source>
</evidence>
<evidence type="ECO:0000256" key="14">
    <source>
        <dbReference type="PROSITE-ProRule" id="PRU00169"/>
    </source>
</evidence>
<evidence type="ECO:0000256" key="13">
    <source>
        <dbReference type="PROSITE-ProRule" id="PRU00110"/>
    </source>
</evidence>
<sequence>MKIHDKGGASFVGSKVFLTVVSFVFCIFGLFAVYFFEGHVKNDVLGSIDQEFTETQDRLKEIVTSSIAESKSDLRFLYSTPPISGLPRAEFNDGIDPYDGTTYNQWKERLETIFIGFMENNLAVEQLRVIAVTAEGKELIRVQRVGASVEAVPDYSLQAKSGEPYFLPSSQLETNQIYMSPLTLNKEFGEVVFPYQPMLRFSIPVFSDKGKRYAFLIMNVNAKALINNLKQTVFDYSELIISSSEGDFIYHPVEEYQFSRDLNPDITWDKVYSQKVQYQGLYTVTSKLNPNLQFYVHSTKVKTRPRNKYGYINFNLLVPEKYVDTLINEKREITYSFLAVIGVFTSILLLMFYRNATRSQLLAEARREASAIVDGSIDAIVGLNLEGELTSINNTAERLLSISKVTALGKLAKDVEFLSKLPIHTYVIDIQSSKSQIKDELSEQFGETTLHYAISVSPVFSEHNILIGLALIIRDITKEKDAEIKVKRLNTELEAKVRKRTQALAEAKDDAIKHSDIKSAFISNISHELRTPLNGVIGTLNILKREELSDKSRNLVEMMDLSASNLNLLINDILDLSKIEAGKLDLNLKTTNLQLLIERLVESSAIRAFDKGLNVYLDTSNLNCENVKTDPLRLTQILNNLISNAIKFTDKGYIKVIVSSERISEGTHNLKVKVQDTGIGIAPSTQGQLFDAFQQASTAISEKFGGTGLGLSICKQLCQLMDGDISVSSTLNQGSVFTFNIKVRCSAENIHVTEKCYENKAILVASSNPNIWEVLDKTLSLQGGIVSTCSMAELGAHKSKAFDYVFLDYEDDTTNNIGSIIEVLSKNNQSAQFITLHQPGNPLPKGIASKVSQITKPITQTELVRVAGYEVPKSEPLYLLSETSGFELSDDVTEQLNDCTILIVDDNEINVEVAKGALDELPINILTASNGQDAIELLNHFNTNEKQINCILMDCQMPILDGYQVCEKIRTGKAGESFIDIPIIAMTASAMAGEKEKCLAVGMSDYVSKPIEAVKVLEKVVKWSLSSYEGQSKAIPLAGNELKEEKLWDREQALSRLLNKEVLLNKICEVFVVKAPIKVQELMEQHKQGNSEEVRQIAHALKGMCGEISANKLRELFSDIEVIAEKGNLDIGTQLASVEQMIPTLVEDVIKSTVPYK</sequence>
<dbReference type="EMBL" id="LJTC01000006">
    <property type="protein sequence ID" value="KPM83537.1"/>
    <property type="molecule type" value="Genomic_DNA"/>
</dbReference>
<dbReference type="EC" id="2.7.13.3" evidence="3"/>
<evidence type="ECO:0000259" key="19">
    <source>
        <dbReference type="PROSITE" id="PS50113"/>
    </source>
</evidence>
<evidence type="ECO:0000256" key="6">
    <source>
        <dbReference type="ARBA" id="ARBA00022679"/>
    </source>
</evidence>
<dbReference type="Pfam" id="PF21623">
    <property type="entry name" value="HK_sensor_dom_bact"/>
    <property type="match status" value="1"/>
</dbReference>
<evidence type="ECO:0000256" key="4">
    <source>
        <dbReference type="ARBA" id="ARBA00022475"/>
    </source>
</evidence>
<evidence type="ECO:0000256" key="12">
    <source>
        <dbReference type="ARBA" id="ARBA00023012"/>
    </source>
</evidence>
<feature type="modified residue" description="4-aspartylphosphate" evidence="14">
    <location>
        <position position="954"/>
    </location>
</feature>
<dbReference type="InterPro" id="IPR036097">
    <property type="entry name" value="HisK_dim/P_sf"/>
</dbReference>
<dbReference type="SMART" id="SM00448">
    <property type="entry name" value="REC"/>
    <property type="match status" value="1"/>
</dbReference>
<evidence type="ECO:0000256" key="8">
    <source>
        <dbReference type="ARBA" id="ARBA00022741"/>
    </source>
</evidence>
<dbReference type="AlphaFoldDB" id="A0A0P7DR75"/>
<evidence type="ECO:0000256" key="5">
    <source>
        <dbReference type="ARBA" id="ARBA00022553"/>
    </source>
</evidence>
<dbReference type="InterPro" id="IPR029151">
    <property type="entry name" value="Sensor-like_sf"/>
</dbReference>
<protein>
    <recommendedName>
        <fullName evidence="3">histidine kinase</fullName>
        <ecNumber evidence="3">2.7.13.3</ecNumber>
    </recommendedName>
</protein>
<dbReference type="SUPFAM" id="SSF103190">
    <property type="entry name" value="Sensory domain-like"/>
    <property type="match status" value="1"/>
</dbReference>
<keyword evidence="16" id="KW-0472">Membrane</keyword>
<dbReference type="SUPFAM" id="SSF55785">
    <property type="entry name" value="PYP-like sensor domain (PAS domain)"/>
    <property type="match status" value="1"/>
</dbReference>
<dbReference type="InterPro" id="IPR036890">
    <property type="entry name" value="HATPase_C_sf"/>
</dbReference>
<evidence type="ECO:0000259" key="17">
    <source>
        <dbReference type="PROSITE" id="PS50109"/>
    </source>
</evidence>
<evidence type="ECO:0000313" key="21">
    <source>
        <dbReference type="EMBL" id="KPM83537.1"/>
    </source>
</evidence>
<dbReference type="Pfam" id="PF01627">
    <property type="entry name" value="Hpt"/>
    <property type="match status" value="1"/>
</dbReference>
<keyword evidence="11 16" id="KW-1133">Transmembrane helix</keyword>
<dbReference type="GO" id="GO:0005886">
    <property type="term" value="C:plasma membrane"/>
    <property type="evidence" value="ECO:0007669"/>
    <property type="project" value="UniProtKB-SubCell"/>
</dbReference>
<evidence type="ECO:0000256" key="10">
    <source>
        <dbReference type="ARBA" id="ARBA00022840"/>
    </source>
</evidence>
<dbReference type="SUPFAM" id="SSF47226">
    <property type="entry name" value="Histidine-containing phosphotransfer domain, HPT domain"/>
    <property type="match status" value="1"/>
</dbReference>
<evidence type="ECO:0000256" key="9">
    <source>
        <dbReference type="ARBA" id="ARBA00022777"/>
    </source>
</evidence>
<dbReference type="InterPro" id="IPR048760">
    <property type="entry name" value="VP0354-like_sensor_dom"/>
</dbReference>
<evidence type="ECO:0000259" key="18">
    <source>
        <dbReference type="PROSITE" id="PS50110"/>
    </source>
</evidence>
<dbReference type="SMART" id="SM00387">
    <property type="entry name" value="HATPase_c"/>
    <property type="match status" value="1"/>
</dbReference>
<dbReference type="Pfam" id="PF02518">
    <property type="entry name" value="HATPase_c"/>
    <property type="match status" value="1"/>
</dbReference>
<dbReference type="Gene3D" id="3.30.565.10">
    <property type="entry name" value="Histidine kinase-like ATPase, C-terminal domain"/>
    <property type="match status" value="1"/>
</dbReference>
<dbReference type="GO" id="GO:0005524">
    <property type="term" value="F:ATP binding"/>
    <property type="evidence" value="ECO:0007669"/>
    <property type="project" value="UniProtKB-KW"/>
</dbReference>
<dbReference type="InterPro" id="IPR003661">
    <property type="entry name" value="HisK_dim/P_dom"/>
</dbReference>
<proteinExistence type="predicted"/>
<dbReference type="SUPFAM" id="SSF52172">
    <property type="entry name" value="CheY-like"/>
    <property type="match status" value="1"/>
</dbReference>
<dbReference type="CDD" id="cd17546">
    <property type="entry name" value="REC_hyHK_CKI1_RcsC-like"/>
    <property type="match status" value="1"/>
</dbReference>
<dbReference type="OrthoDB" id="9810730at2"/>
<dbReference type="Gene3D" id="1.10.287.130">
    <property type="match status" value="1"/>
</dbReference>
<dbReference type="CDD" id="cd00082">
    <property type="entry name" value="HisKA"/>
    <property type="match status" value="1"/>
</dbReference>
<gene>
    <name evidence="21" type="ORF">AOG27_10580</name>
</gene>
<dbReference type="InterPro" id="IPR001789">
    <property type="entry name" value="Sig_transdc_resp-reg_receiver"/>
</dbReference>
<feature type="coiled-coil region" evidence="15">
    <location>
        <begin position="479"/>
        <end position="510"/>
    </location>
</feature>
<dbReference type="InterPro" id="IPR011006">
    <property type="entry name" value="CheY-like_superfamily"/>
</dbReference>
<dbReference type="PROSITE" id="PS50110">
    <property type="entry name" value="RESPONSE_REGULATORY"/>
    <property type="match status" value="1"/>
</dbReference>
<dbReference type="PANTHER" id="PTHR45339">
    <property type="entry name" value="HYBRID SIGNAL TRANSDUCTION HISTIDINE KINASE J"/>
    <property type="match status" value="1"/>
</dbReference>
<dbReference type="GO" id="GO:0000155">
    <property type="term" value="F:phosphorelay sensor kinase activity"/>
    <property type="evidence" value="ECO:0007669"/>
    <property type="project" value="InterPro"/>
</dbReference>
<keyword evidence="10" id="KW-0067">ATP-binding</keyword>
<dbReference type="SUPFAM" id="SSF55874">
    <property type="entry name" value="ATPase domain of HSP90 chaperone/DNA topoisomerase II/histidine kinase"/>
    <property type="match status" value="1"/>
</dbReference>
<dbReference type="InterPro" id="IPR008207">
    <property type="entry name" value="Sig_transdc_His_kin_Hpt_dom"/>
</dbReference>
<dbReference type="InterPro" id="IPR035965">
    <property type="entry name" value="PAS-like_dom_sf"/>
</dbReference>
<evidence type="ECO:0000256" key="1">
    <source>
        <dbReference type="ARBA" id="ARBA00000085"/>
    </source>
</evidence>
<dbReference type="InterPro" id="IPR003594">
    <property type="entry name" value="HATPase_dom"/>
</dbReference>
<dbReference type="FunFam" id="3.30.565.10:FF:000010">
    <property type="entry name" value="Sensor histidine kinase RcsC"/>
    <property type="match status" value="1"/>
</dbReference>
<feature type="domain" description="PAC" evidence="19">
    <location>
        <begin position="435"/>
        <end position="488"/>
    </location>
</feature>
<accession>A0A0P7DR75</accession>
<feature type="modified residue" description="Phosphohistidine" evidence="13">
    <location>
        <position position="1099"/>
    </location>
</feature>
<keyword evidence="8" id="KW-0547">Nucleotide-binding</keyword>
<keyword evidence="15" id="KW-0175">Coiled coil</keyword>
<organism evidence="21 22">
    <name type="scientific">Pseudoalteromonas lipolytica</name>
    <dbReference type="NCBI Taxonomy" id="570156"/>
    <lineage>
        <taxon>Bacteria</taxon>
        <taxon>Pseudomonadati</taxon>
        <taxon>Pseudomonadota</taxon>
        <taxon>Gammaproteobacteria</taxon>
        <taxon>Alteromonadales</taxon>
        <taxon>Pseudoalteromonadaceae</taxon>
        <taxon>Pseudoalteromonas</taxon>
    </lineage>
</organism>
<dbReference type="PROSITE" id="PS50894">
    <property type="entry name" value="HPT"/>
    <property type="match status" value="1"/>
</dbReference>
<dbReference type="SUPFAM" id="SSF47384">
    <property type="entry name" value="Homodimeric domain of signal transducing histidine kinase"/>
    <property type="match status" value="1"/>
</dbReference>
<dbReference type="InterPro" id="IPR005467">
    <property type="entry name" value="His_kinase_dom"/>
</dbReference>
<comment type="catalytic activity">
    <reaction evidence="1">
        <text>ATP + protein L-histidine = ADP + protein N-phospho-L-histidine.</text>
        <dbReference type="EC" id="2.7.13.3"/>
    </reaction>
</comment>
<feature type="domain" description="HPt" evidence="20">
    <location>
        <begin position="1060"/>
        <end position="1157"/>
    </location>
</feature>
<keyword evidence="9" id="KW-0418">Kinase</keyword>
<dbReference type="Pfam" id="PF00512">
    <property type="entry name" value="HisKA"/>
    <property type="match status" value="1"/>
</dbReference>
<dbReference type="SMART" id="SM00388">
    <property type="entry name" value="HisKA"/>
    <property type="match status" value="1"/>
</dbReference>
<comment type="subcellular location">
    <subcellularLocation>
        <location evidence="2">Cell membrane</location>
        <topology evidence="2">Multi-pass membrane protein</topology>
    </subcellularLocation>
</comment>
<feature type="domain" description="Histidine kinase" evidence="17">
    <location>
        <begin position="524"/>
        <end position="745"/>
    </location>
</feature>
<dbReference type="STRING" id="570156.AOG27_10580"/>
<evidence type="ECO:0000256" key="3">
    <source>
        <dbReference type="ARBA" id="ARBA00012438"/>
    </source>
</evidence>
<dbReference type="Gene3D" id="3.30.450.20">
    <property type="entry name" value="PAS domain"/>
    <property type="match status" value="2"/>
</dbReference>
<evidence type="ECO:0000256" key="15">
    <source>
        <dbReference type="SAM" id="Coils"/>
    </source>
</evidence>
<dbReference type="CDD" id="cd16922">
    <property type="entry name" value="HATPase_EvgS-ArcB-TorS-like"/>
    <property type="match status" value="1"/>
</dbReference>
<feature type="domain" description="Response regulatory" evidence="18">
    <location>
        <begin position="900"/>
        <end position="1024"/>
    </location>
</feature>
<feature type="transmembrane region" description="Helical" evidence="16">
    <location>
        <begin position="16"/>
        <end position="36"/>
    </location>
</feature>
<dbReference type="PANTHER" id="PTHR45339:SF5">
    <property type="entry name" value="HISTIDINE KINASE"/>
    <property type="match status" value="1"/>
</dbReference>
<evidence type="ECO:0000313" key="22">
    <source>
        <dbReference type="Proteomes" id="UP000050378"/>
    </source>
</evidence>
<keyword evidence="4" id="KW-1003">Cell membrane</keyword>
<dbReference type="InterPro" id="IPR000700">
    <property type="entry name" value="PAS-assoc_C"/>
</dbReference>
<dbReference type="PROSITE" id="PS50113">
    <property type="entry name" value="PAC"/>
    <property type="match status" value="1"/>
</dbReference>
<dbReference type="Gene3D" id="1.20.120.160">
    <property type="entry name" value="HPT domain"/>
    <property type="match status" value="1"/>
</dbReference>
<evidence type="ECO:0000256" key="7">
    <source>
        <dbReference type="ARBA" id="ARBA00022692"/>
    </source>
</evidence>
<dbReference type="InterPro" id="IPR036641">
    <property type="entry name" value="HPT_dom_sf"/>
</dbReference>
<dbReference type="PATRIC" id="fig|570156.3.peg.3206"/>
<dbReference type="CDD" id="cd00130">
    <property type="entry name" value="PAS"/>
    <property type="match status" value="1"/>
</dbReference>
<dbReference type="Proteomes" id="UP000050378">
    <property type="component" value="Unassembled WGS sequence"/>
</dbReference>
<comment type="caution">
    <text evidence="21">The sequence shown here is derived from an EMBL/GenBank/DDBJ whole genome shotgun (WGS) entry which is preliminary data.</text>
</comment>
<dbReference type="PROSITE" id="PS50109">
    <property type="entry name" value="HIS_KIN"/>
    <property type="match status" value="1"/>
</dbReference>